<dbReference type="PANTHER" id="PTHR30153:SF2">
    <property type="entry name" value="REPLICATIVE DNA HELICASE"/>
    <property type="match status" value="1"/>
</dbReference>
<comment type="caution">
    <text evidence="2">The sequence shown here is derived from an EMBL/GenBank/DDBJ whole genome shotgun (WGS) entry which is preliminary data.</text>
</comment>
<organism evidence="2 3">
    <name type="scientific">Lysinibacillus zambalensis</name>
    <dbReference type="NCBI Taxonomy" id="3160866"/>
    <lineage>
        <taxon>Bacteria</taxon>
        <taxon>Bacillati</taxon>
        <taxon>Bacillota</taxon>
        <taxon>Bacilli</taxon>
        <taxon>Bacillales</taxon>
        <taxon>Bacillaceae</taxon>
        <taxon>Lysinibacillus</taxon>
    </lineage>
</organism>
<dbReference type="InterPro" id="IPR007694">
    <property type="entry name" value="DNA_helicase_DnaB-like_C"/>
</dbReference>
<dbReference type="SUPFAM" id="SSF52540">
    <property type="entry name" value="P-loop containing nucleoside triphosphate hydrolases"/>
    <property type="match status" value="1"/>
</dbReference>
<feature type="domain" description="SF4 helicase" evidence="1">
    <location>
        <begin position="211"/>
        <end position="407"/>
    </location>
</feature>
<dbReference type="Pfam" id="PF03796">
    <property type="entry name" value="DnaB_C"/>
    <property type="match status" value="1"/>
</dbReference>
<evidence type="ECO:0000259" key="1">
    <source>
        <dbReference type="Pfam" id="PF03796"/>
    </source>
</evidence>
<evidence type="ECO:0000313" key="2">
    <source>
        <dbReference type="EMBL" id="MEQ6356525.1"/>
    </source>
</evidence>
<dbReference type="Gene3D" id="3.40.50.300">
    <property type="entry name" value="P-loop containing nucleotide triphosphate hydrolases"/>
    <property type="match status" value="1"/>
</dbReference>
<dbReference type="InterPro" id="IPR036185">
    <property type="entry name" value="DNA_heli_DnaB-like_N_sf"/>
</dbReference>
<accession>A0ABV1MVJ4</accession>
<keyword evidence="3" id="KW-1185">Reference proteome</keyword>
<dbReference type="RefSeq" id="WP_349660970.1">
    <property type="nucleotide sequence ID" value="NZ_JBEGDG010000015.1"/>
</dbReference>
<proteinExistence type="predicted"/>
<dbReference type="SUPFAM" id="SSF48024">
    <property type="entry name" value="N-terminal domain of DnaB helicase"/>
    <property type="match status" value="1"/>
</dbReference>
<dbReference type="InterPro" id="IPR016136">
    <property type="entry name" value="DNA_helicase_N/primase_C"/>
</dbReference>
<dbReference type="Gene3D" id="1.10.860.10">
    <property type="entry name" value="DNAb Helicase, Chain A"/>
    <property type="match status" value="1"/>
</dbReference>
<evidence type="ECO:0000313" key="3">
    <source>
        <dbReference type="Proteomes" id="UP001478862"/>
    </source>
</evidence>
<dbReference type="EMBL" id="JBEGDG010000015">
    <property type="protein sequence ID" value="MEQ6356525.1"/>
    <property type="molecule type" value="Genomic_DNA"/>
</dbReference>
<name>A0ABV1MVJ4_9BACI</name>
<dbReference type="PANTHER" id="PTHR30153">
    <property type="entry name" value="REPLICATIVE DNA HELICASE DNAB"/>
    <property type="match status" value="1"/>
</dbReference>
<reference evidence="2 3" key="1">
    <citation type="submission" date="2024-06" db="EMBL/GenBank/DDBJ databases">
        <title>Lysinibacillus zambalefons sp. nov., a Novel Firmicute Isolated from the Poon Bato Zambales Hyperalkaline Spring.</title>
        <authorList>
            <person name="Aja J.A."/>
            <person name="Lazaro J.E.H."/>
            <person name="Llorin L.D."/>
            <person name="Lim K.R."/>
            <person name="Teodosio J."/>
            <person name="Dalisay D.S."/>
        </authorList>
    </citation>
    <scope>NUCLEOTIDE SEQUENCE [LARGE SCALE GENOMIC DNA]</scope>
    <source>
        <strain evidence="2 3">M3</strain>
    </source>
</reference>
<dbReference type="InterPro" id="IPR027417">
    <property type="entry name" value="P-loop_NTPase"/>
</dbReference>
<sequence>MNNKTLLALQDKFAYIPIFARLLNEPDEVLSLSSGYKLTPNDFPERFHKILFTTINDLYHEGVSKIGKFEINAYLLKGFTNQHRIYKDNGGDEYIDRVMELNEPDNFDYHYNRVKKFSLLRHYTEVGIDISDIYDVDVFELKEEEEQSERFNKLTVVDIVKHIDSKIIDIKSEFLIEKEGIGSHLSENIRDIFFKKTLALSYGANLTSGYLNTASRGARLRKLYCISGNSGSGKTRSLLAHILNMCVTDIYTDGKWVKTNNKGRGLFISTELEEEEIKIPAVCFIADVEEDKVHNNDLTDEEIKRLKHAFKVLEQTPVWFEELFDFDDDDIEHEIEKHVNKNGVQYIGFDYMHSTLKMFDSLAKQGARNLQEHQVLRIMSIRLKNICNRYNVWIGTSTQLNDTWKQGALDQSALEGSKSIVNKLDLGAIQIPLTTQDEALFDEIKKTANLGFHLQPTHTINIYKNRGNKWKLIRIWVHFNLGTLRMTDLFVTNYKGEVISDITPTMVEQFLEDDENEETVVFNIYAEDKEEIMAIINEANSYQDESSIGDLFGD</sequence>
<protein>
    <submittedName>
        <fullName evidence="2">DnaB-like helicase C-terminal domain-containing protein</fullName>
    </submittedName>
</protein>
<dbReference type="Proteomes" id="UP001478862">
    <property type="component" value="Unassembled WGS sequence"/>
</dbReference>
<gene>
    <name evidence="2" type="ORF">ABNX05_18030</name>
</gene>